<dbReference type="EMBL" id="JAFMOU010000067">
    <property type="protein sequence ID" value="MBU9835516.1"/>
    <property type="molecule type" value="Genomic_DNA"/>
</dbReference>
<dbReference type="Pfam" id="PF18364">
    <property type="entry name" value="Molybdopterin_N"/>
    <property type="match status" value="1"/>
</dbReference>
<keyword evidence="4" id="KW-0479">Metal-binding</keyword>
<evidence type="ECO:0000259" key="8">
    <source>
        <dbReference type="Pfam" id="PF18364"/>
    </source>
</evidence>
<gene>
    <name evidence="9" type="ORF">J1786_11945</name>
</gene>
<dbReference type="Proteomes" id="UP000699865">
    <property type="component" value="Unassembled WGS sequence"/>
</dbReference>
<keyword evidence="5" id="KW-0560">Oxidoreductase</keyword>
<evidence type="ECO:0000256" key="2">
    <source>
        <dbReference type="ARBA" id="ARBA00010312"/>
    </source>
</evidence>
<keyword evidence="3" id="KW-0500">Molybdenum</keyword>
<evidence type="ECO:0000313" key="10">
    <source>
        <dbReference type="Proteomes" id="UP000699865"/>
    </source>
</evidence>
<dbReference type="RefSeq" id="WP_217138373.1">
    <property type="nucleotide sequence ID" value="NZ_JAFMOS010000314.1"/>
</dbReference>
<dbReference type="Pfam" id="PF00384">
    <property type="entry name" value="Molybdopterin"/>
    <property type="match status" value="1"/>
</dbReference>
<proteinExistence type="inferred from homology"/>
<name>A0ABS6L103_9GAMM</name>
<sequence>MTDIRRVSHCSHWGAYTILVEGGRIIGVEPSKDDPNPSPIIHSIKEWAKTDRRVLTPMVRKGWLENKNKETRGQEEFVPISWNEAIRLVAGEIQRVKSEFGNEAIFAGSYGWASSGRFHHSSTMLKRMLNLVGGYTGHVDTYSYAAGPVILRHVLGDTDALVGKGTTFDTVAEHSQTLLAFGSLSPRTAQNEAGGSARHSFETSLREITAAGVKIIHISPLRDDIPASAGADWWPVRPNTDTALLLALSCEVVKLGRHDAAFLRTHCSGSEEFLAYLSGDKDGVEKNAAWAAEITELNADWILKLADRISTTRTMIAMSWSLQRAHHGEQPYWAAIALAAICGQIGLPGGGVGFGYASLGGVGGPVTVGKNPAISAGKNPINTFIPCARITDLLLKPGETFTYEGNTHRYPDTRLVYWAGGNPFHHHQDLNRLTEAFRRPETIIVQDPYFTATALHADIILPATTSIERNDLAANTRSDKIIAMQQAIPPVGLSRSDYDIFSDIAEHLGVRGSFTEGRTEMEWLRYLYEDARAVNRNEHAFDMPEFETFWLEGSTPTPVKTHGVHLQAFRSDPSGNPLMTESKKIVLTSRLLSSLQYEDCAAHPTWIEPEEWLGSEAVGERLHMISNQPEGRLHSQLETGEASLSHKRKGREIARISPKDALRFKLSQDSTVKVWNSRGACLVTLCVDDAVRPGVLVLPTGAWLTQTEQGNIDIAGNPNVLTLDIPASMFSQGCAAHTCLVSVELTACPEKDAISEYKARMDLLGIGTSI</sequence>
<dbReference type="InterPro" id="IPR041460">
    <property type="entry name" value="Molybdopterin_N"/>
</dbReference>
<dbReference type="PANTHER" id="PTHR43742">
    <property type="entry name" value="TRIMETHYLAMINE-N-OXIDE REDUCTASE"/>
    <property type="match status" value="1"/>
</dbReference>
<organism evidence="9 10">
    <name type="scientific">Rahnella perminowiae</name>
    <dbReference type="NCBI Taxonomy" id="2816244"/>
    <lineage>
        <taxon>Bacteria</taxon>
        <taxon>Pseudomonadati</taxon>
        <taxon>Pseudomonadota</taxon>
        <taxon>Gammaproteobacteria</taxon>
        <taxon>Enterobacterales</taxon>
        <taxon>Yersiniaceae</taxon>
        <taxon>Rahnella</taxon>
    </lineage>
</organism>
<dbReference type="PANTHER" id="PTHR43742:SF10">
    <property type="entry name" value="TRIMETHYLAMINE-N-OXIDE REDUCTASE 2"/>
    <property type="match status" value="1"/>
</dbReference>
<evidence type="ECO:0000259" key="6">
    <source>
        <dbReference type="Pfam" id="PF00384"/>
    </source>
</evidence>
<feature type="domain" description="Molybdopterin dinucleotide-binding" evidence="7">
    <location>
        <begin position="622"/>
        <end position="739"/>
    </location>
</feature>
<comment type="caution">
    <text evidence="9">The sequence shown here is derived from an EMBL/GenBank/DDBJ whole genome shotgun (WGS) entry which is preliminary data.</text>
</comment>
<protein>
    <submittedName>
        <fullName evidence="9">Molybdopterin-dependent oxidoreductase</fullName>
    </submittedName>
</protein>
<evidence type="ECO:0000256" key="3">
    <source>
        <dbReference type="ARBA" id="ARBA00022505"/>
    </source>
</evidence>
<dbReference type="InterPro" id="IPR050612">
    <property type="entry name" value="Prok_Mopterin_Oxidored"/>
</dbReference>
<dbReference type="PROSITE" id="PS00490">
    <property type="entry name" value="MOLYBDOPTERIN_PROK_2"/>
    <property type="match status" value="1"/>
</dbReference>
<dbReference type="InterPro" id="IPR006656">
    <property type="entry name" value="Mopterin_OxRdtase"/>
</dbReference>
<reference evidence="9 10" key="1">
    <citation type="submission" date="2021-03" db="EMBL/GenBank/DDBJ databases">
        <title>Five novel Rahnella species.</title>
        <authorList>
            <person name="Brady C."/>
            <person name="Asselin J."/>
            <person name="Beer S."/>
            <person name="Bruberg M.B."/>
            <person name="Crampton B."/>
            <person name="Venter S."/>
            <person name="Arnold D."/>
            <person name="Denman S."/>
        </authorList>
    </citation>
    <scope>NUCLEOTIDE SEQUENCE [LARGE SCALE GENOMIC DNA]</scope>
    <source>
        <strain evidence="9 10">L72c</strain>
    </source>
</reference>
<comment type="similarity">
    <text evidence="2">Belongs to the prokaryotic molybdopterin-containing oxidoreductase family.</text>
</comment>
<feature type="domain" description="Molybdopterin oxidoreductase" evidence="6">
    <location>
        <begin position="53"/>
        <end position="506"/>
    </location>
</feature>
<evidence type="ECO:0000256" key="4">
    <source>
        <dbReference type="ARBA" id="ARBA00022723"/>
    </source>
</evidence>
<evidence type="ECO:0000256" key="1">
    <source>
        <dbReference type="ARBA" id="ARBA00001942"/>
    </source>
</evidence>
<dbReference type="InterPro" id="IPR006655">
    <property type="entry name" value="Mopterin_OxRdtase_prok_CS"/>
</dbReference>
<evidence type="ECO:0000313" key="9">
    <source>
        <dbReference type="EMBL" id="MBU9835516.1"/>
    </source>
</evidence>
<accession>A0ABS6L103</accession>
<evidence type="ECO:0000259" key="7">
    <source>
        <dbReference type="Pfam" id="PF01568"/>
    </source>
</evidence>
<comment type="cofactor">
    <cofactor evidence="1">
        <name>Mo-bis(molybdopterin guanine dinucleotide)</name>
        <dbReference type="ChEBI" id="CHEBI:60539"/>
    </cofactor>
</comment>
<feature type="domain" description="Molybdopterin oxidoreductase N-terminal" evidence="8">
    <location>
        <begin position="9"/>
        <end position="46"/>
    </location>
</feature>
<dbReference type="Pfam" id="PF01568">
    <property type="entry name" value="Molydop_binding"/>
    <property type="match status" value="1"/>
</dbReference>
<dbReference type="InterPro" id="IPR006657">
    <property type="entry name" value="MoPterin_dinucl-bd_dom"/>
</dbReference>
<keyword evidence="10" id="KW-1185">Reference proteome</keyword>
<evidence type="ECO:0000256" key="5">
    <source>
        <dbReference type="ARBA" id="ARBA00023002"/>
    </source>
</evidence>